<feature type="domain" description="Ig-like" evidence="3">
    <location>
        <begin position="88"/>
        <end position="179"/>
    </location>
</feature>
<keyword evidence="1" id="KW-0472">Membrane</keyword>
<evidence type="ECO:0000259" key="3">
    <source>
        <dbReference type="PROSITE" id="PS50835"/>
    </source>
</evidence>
<proteinExistence type="predicted"/>
<name>A0A7E6EYB6_9MOLL</name>
<dbReference type="Proteomes" id="UP000515154">
    <property type="component" value="Linkage group LG1"/>
</dbReference>
<dbReference type="SUPFAM" id="SSF48726">
    <property type="entry name" value="Immunoglobulin"/>
    <property type="match status" value="1"/>
</dbReference>
<dbReference type="Gene3D" id="2.60.40.10">
    <property type="entry name" value="Immunoglobulins"/>
    <property type="match status" value="1"/>
</dbReference>
<accession>A0A7E6EYB6</accession>
<dbReference type="InterPro" id="IPR007110">
    <property type="entry name" value="Ig-like_dom"/>
</dbReference>
<evidence type="ECO:0000313" key="5">
    <source>
        <dbReference type="RefSeq" id="XP_036360313.1"/>
    </source>
</evidence>
<sequence>MAVYFILTYCAVWSIILSETACWGLQSRNVSKQIKEKPSNVKHADTINRSHFDHSPNEQINSNKNITELKPLMKRQKRHGETLFPLPPRLVLLAVVYLKQIFHQINISAYHSVTLSCDNVISRAIYDEFPMAILFWEFNDEPFNIDPSSMLYRSIPNELVLISAQPKDSGVYTCQMTQNFKWVQVVDVFVLQVYSEEVKTYYKEKTKLRLSCHGEALMEIFSGVKRIWYRNDSAVYINDDVQSDVVDIPPEKLHDHDQWQCCIVQGHRRWITANYTLLSMPSIPFSMTTLSLVALLLSSAILVAFITLTVCFSIRKRKKTEIKDRSI</sequence>
<evidence type="ECO:0000256" key="2">
    <source>
        <dbReference type="SAM" id="SignalP"/>
    </source>
</evidence>
<feature type="transmembrane region" description="Helical" evidence="1">
    <location>
        <begin position="290"/>
        <end position="314"/>
    </location>
</feature>
<protein>
    <submittedName>
        <fullName evidence="5">Uncharacterized protein LOC118764145 isoform X1</fullName>
    </submittedName>
</protein>
<dbReference type="InterPro" id="IPR013783">
    <property type="entry name" value="Ig-like_fold"/>
</dbReference>
<feature type="signal peptide" evidence="2">
    <location>
        <begin position="1"/>
        <end position="22"/>
    </location>
</feature>
<dbReference type="AlphaFoldDB" id="A0A7E6EYB6"/>
<evidence type="ECO:0000313" key="4">
    <source>
        <dbReference type="Proteomes" id="UP000515154"/>
    </source>
</evidence>
<keyword evidence="1" id="KW-0812">Transmembrane</keyword>
<dbReference type="CDD" id="cd00096">
    <property type="entry name" value="Ig"/>
    <property type="match status" value="1"/>
</dbReference>
<keyword evidence="2" id="KW-0732">Signal</keyword>
<dbReference type="PROSITE" id="PS50835">
    <property type="entry name" value="IG_LIKE"/>
    <property type="match status" value="1"/>
</dbReference>
<keyword evidence="4" id="KW-1185">Reference proteome</keyword>
<organism evidence="4 5">
    <name type="scientific">Octopus sinensis</name>
    <name type="common">East Asian common octopus</name>
    <dbReference type="NCBI Taxonomy" id="2607531"/>
    <lineage>
        <taxon>Eukaryota</taxon>
        <taxon>Metazoa</taxon>
        <taxon>Spiralia</taxon>
        <taxon>Lophotrochozoa</taxon>
        <taxon>Mollusca</taxon>
        <taxon>Cephalopoda</taxon>
        <taxon>Coleoidea</taxon>
        <taxon>Octopodiformes</taxon>
        <taxon>Octopoda</taxon>
        <taxon>Incirrata</taxon>
        <taxon>Octopodidae</taxon>
        <taxon>Octopus</taxon>
    </lineage>
</organism>
<feature type="chain" id="PRO_5028942611" evidence="2">
    <location>
        <begin position="23"/>
        <end position="327"/>
    </location>
</feature>
<reference evidence="5" key="1">
    <citation type="submission" date="2025-08" db="UniProtKB">
        <authorList>
            <consortium name="RefSeq"/>
        </authorList>
    </citation>
    <scope>IDENTIFICATION</scope>
</reference>
<evidence type="ECO:0000256" key="1">
    <source>
        <dbReference type="SAM" id="Phobius"/>
    </source>
</evidence>
<dbReference type="InterPro" id="IPR036179">
    <property type="entry name" value="Ig-like_dom_sf"/>
</dbReference>
<dbReference type="KEGG" id="osn:118764145"/>
<gene>
    <name evidence="5" type="primary">LOC118764145</name>
</gene>
<dbReference type="RefSeq" id="XP_036360313.1">
    <property type="nucleotide sequence ID" value="XM_036504420.1"/>
</dbReference>
<keyword evidence="1" id="KW-1133">Transmembrane helix</keyword>